<evidence type="ECO:0000313" key="1">
    <source>
        <dbReference type="EMBL" id="KAH7363323.1"/>
    </source>
</evidence>
<evidence type="ECO:0000313" key="2">
    <source>
        <dbReference type="Proteomes" id="UP000813385"/>
    </source>
</evidence>
<sequence>MSENMRIIDPSQLADFKRPENTEDGHVTLALLHPLSTKEMFARCRTNTPDVIRNQYGEACGTTNVETLNLDPLTAAWRKAVKEVAPTKKITFDITLPQVPREQEEDRQSLIHWDVDPPRRGGFCVRSPAVMRLVAALATATRMRTGGEVSFKLTCDRAHHPREAAMERMGKHLEHLAKHEPVK</sequence>
<accession>A0A8K0TMY6</accession>
<proteinExistence type="predicted"/>
<dbReference type="AlphaFoldDB" id="A0A8K0TMY6"/>
<dbReference type="EMBL" id="JAGPXD010000003">
    <property type="protein sequence ID" value="KAH7363323.1"/>
    <property type="molecule type" value="Genomic_DNA"/>
</dbReference>
<comment type="caution">
    <text evidence="1">The sequence shown here is derived from an EMBL/GenBank/DDBJ whole genome shotgun (WGS) entry which is preliminary data.</text>
</comment>
<name>A0A8K0TMY6_9PEZI</name>
<reference evidence="1" key="1">
    <citation type="journal article" date="2021" name="Nat. Commun.">
        <title>Genetic determinants of endophytism in the Arabidopsis root mycobiome.</title>
        <authorList>
            <person name="Mesny F."/>
            <person name="Miyauchi S."/>
            <person name="Thiergart T."/>
            <person name="Pickel B."/>
            <person name="Atanasova L."/>
            <person name="Karlsson M."/>
            <person name="Huettel B."/>
            <person name="Barry K.W."/>
            <person name="Haridas S."/>
            <person name="Chen C."/>
            <person name="Bauer D."/>
            <person name="Andreopoulos W."/>
            <person name="Pangilinan J."/>
            <person name="LaButti K."/>
            <person name="Riley R."/>
            <person name="Lipzen A."/>
            <person name="Clum A."/>
            <person name="Drula E."/>
            <person name="Henrissat B."/>
            <person name="Kohler A."/>
            <person name="Grigoriev I.V."/>
            <person name="Martin F.M."/>
            <person name="Hacquard S."/>
        </authorList>
    </citation>
    <scope>NUCLEOTIDE SEQUENCE</scope>
    <source>
        <strain evidence="1">MPI-CAGE-AT-0016</strain>
    </source>
</reference>
<dbReference type="OrthoDB" id="4473671at2759"/>
<keyword evidence="2" id="KW-1185">Reference proteome</keyword>
<dbReference type="Proteomes" id="UP000813385">
    <property type="component" value="Unassembled WGS sequence"/>
</dbReference>
<protein>
    <submittedName>
        <fullName evidence="1">Uncharacterized protein</fullName>
    </submittedName>
</protein>
<organism evidence="1 2">
    <name type="scientific">Plectosphaerella cucumerina</name>
    <dbReference type="NCBI Taxonomy" id="40658"/>
    <lineage>
        <taxon>Eukaryota</taxon>
        <taxon>Fungi</taxon>
        <taxon>Dikarya</taxon>
        <taxon>Ascomycota</taxon>
        <taxon>Pezizomycotina</taxon>
        <taxon>Sordariomycetes</taxon>
        <taxon>Hypocreomycetidae</taxon>
        <taxon>Glomerellales</taxon>
        <taxon>Plectosphaerellaceae</taxon>
        <taxon>Plectosphaerella</taxon>
    </lineage>
</organism>
<gene>
    <name evidence="1" type="ORF">B0T11DRAFT_282422</name>
</gene>